<dbReference type="RefSeq" id="WP_338685938.1">
    <property type="nucleotide sequence ID" value="NZ_AP024702.1"/>
</dbReference>
<dbReference type="EMBL" id="AP024702">
    <property type="protein sequence ID" value="BCX49373.1"/>
    <property type="molecule type" value="Genomic_DNA"/>
</dbReference>
<keyword evidence="4" id="KW-1185">Reference proteome</keyword>
<evidence type="ECO:0000256" key="1">
    <source>
        <dbReference type="ARBA" id="ARBA00023002"/>
    </source>
</evidence>
<dbReference type="Proteomes" id="UP001374893">
    <property type="component" value="Chromosome"/>
</dbReference>
<proteinExistence type="predicted"/>
<evidence type="ECO:0000313" key="4">
    <source>
        <dbReference type="Proteomes" id="UP001374893"/>
    </source>
</evidence>
<keyword evidence="1" id="KW-0560">Oxidoreductase</keyword>
<dbReference type="PANTHER" id="PTHR43747">
    <property type="entry name" value="FAD-BINDING PROTEIN"/>
    <property type="match status" value="1"/>
</dbReference>
<sequence length="516" mass="58303">MSESYDVVILGGAFSGSSLGLLLKRARPETRILIIEKSTKFDRKVGESTSEVAGCFLTRVLGLSNYLAREHFQKHGLRMWFSTPDNDCPNCCSEIGPFSQARFPTYQLDREKLDQHLLDLAAKEGCDVVRPASVKDMSLEGAGKSTVTYKADGETRTVRAGWVADCSGKAALVARHRGTLETLDEHPVHSMWVRFRNVRCLDSHEARMLAPALKEGPWVARASATNHLMGHGWWSWIIPLSNGDFSAGVTWDERLFTPPSDGPVGQRVLEHLKSHPIGKLMFENAEPVENDARIYKHLPYFSSEVCGDGWIAMGDAAGFMDPLYSQGLDYCAHSTYTSHKIILESLEGECVKEHLAHHNVEFGDSYHRWFKALYLNKYQYLGDIDLMYAAFLLDIATYFVGPVQLVYNWTDKEFSKMPYNGPVGANFGRFMAFYNRRLERIARKRLQNGTYGKNNLKKRRYVKIPFEGSPKALGHVMRGIRAWLKLEIQTAFTRPVDALPRKEKMPAPMPKEQPAA</sequence>
<name>A0ABN6HC32_9BACT</name>
<dbReference type="InterPro" id="IPR050816">
    <property type="entry name" value="Flavin-dep_Halogenase_NPB"/>
</dbReference>
<dbReference type="InterPro" id="IPR036188">
    <property type="entry name" value="FAD/NAD-bd_sf"/>
</dbReference>
<gene>
    <name evidence="3" type="ORF">HAHE_32810</name>
</gene>
<dbReference type="InterPro" id="IPR002938">
    <property type="entry name" value="FAD-bd"/>
</dbReference>
<evidence type="ECO:0000313" key="3">
    <source>
        <dbReference type="EMBL" id="BCX49373.1"/>
    </source>
</evidence>
<protein>
    <recommendedName>
        <fullName evidence="2">FAD-binding domain-containing protein</fullName>
    </recommendedName>
</protein>
<accession>A0ABN6HC32</accession>
<dbReference type="PANTHER" id="PTHR43747:SF5">
    <property type="entry name" value="FAD-BINDING DOMAIN-CONTAINING PROTEIN"/>
    <property type="match status" value="1"/>
</dbReference>
<dbReference type="Gene3D" id="3.50.50.60">
    <property type="entry name" value="FAD/NAD(P)-binding domain"/>
    <property type="match status" value="1"/>
</dbReference>
<dbReference type="SUPFAM" id="SSF51905">
    <property type="entry name" value="FAD/NAD(P)-binding domain"/>
    <property type="match status" value="1"/>
</dbReference>
<dbReference type="Pfam" id="PF01494">
    <property type="entry name" value="FAD_binding_3"/>
    <property type="match status" value="1"/>
</dbReference>
<evidence type="ECO:0000259" key="2">
    <source>
        <dbReference type="Pfam" id="PF01494"/>
    </source>
</evidence>
<organism evidence="3 4">
    <name type="scientific">Haloferula helveola</name>
    <dbReference type="NCBI Taxonomy" id="490095"/>
    <lineage>
        <taxon>Bacteria</taxon>
        <taxon>Pseudomonadati</taxon>
        <taxon>Verrucomicrobiota</taxon>
        <taxon>Verrucomicrobiia</taxon>
        <taxon>Verrucomicrobiales</taxon>
        <taxon>Verrucomicrobiaceae</taxon>
        <taxon>Haloferula</taxon>
    </lineage>
</organism>
<reference evidence="3 4" key="1">
    <citation type="submission" date="2021-06" db="EMBL/GenBank/DDBJ databases">
        <title>Complete genome of Haloferula helveola possessing various polysaccharide degrading enzymes.</title>
        <authorList>
            <person name="Takami H."/>
            <person name="Huang C."/>
            <person name="Hamasaki K."/>
        </authorList>
    </citation>
    <scope>NUCLEOTIDE SEQUENCE [LARGE SCALE GENOMIC DNA]</scope>
    <source>
        <strain evidence="3 4">CN-1</strain>
    </source>
</reference>
<feature type="domain" description="FAD-binding" evidence="2">
    <location>
        <begin position="5"/>
        <end position="355"/>
    </location>
</feature>